<evidence type="ECO:0000313" key="4">
    <source>
        <dbReference type="Proteomes" id="UP000568109"/>
    </source>
</evidence>
<keyword evidence="2" id="KW-0812">Transmembrane</keyword>
<feature type="compositionally biased region" description="Basic and acidic residues" evidence="1">
    <location>
        <begin position="99"/>
        <end position="108"/>
    </location>
</feature>
<keyword evidence="2" id="KW-0472">Membrane</keyword>
<comment type="caution">
    <text evidence="3">The sequence shown here is derived from an EMBL/GenBank/DDBJ whole genome shotgun (WGS) entry which is preliminary data.</text>
</comment>
<dbReference type="AlphaFoldDB" id="A0A851HH01"/>
<dbReference type="EMBL" id="JABUOH010000013">
    <property type="protein sequence ID" value="NWN45554.1"/>
    <property type="molecule type" value="Genomic_DNA"/>
</dbReference>
<evidence type="ECO:0000256" key="2">
    <source>
        <dbReference type="SAM" id="Phobius"/>
    </source>
</evidence>
<dbReference type="RefSeq" id="WP_178733955.1">
    <property type="nucleotide sequence ID" value="NZ_JABUOH010000013.1"/>
</dbReference>
<gene>
    <name evidence="3" type="ORF">HR065_00445</name>
</gene>
<evidence type="ECO:0000256" key="1">
    <source>
        <dbReference type="SAM" id="MobiDB-lite"/>
    </source>
</evidence>
<accession>A0A851HH01</accession>
<name>A0A851HH01_9MOLU</name>
<organism evidence="3 4">
    <name type="scientific">Candidatus Phytoplasma pruni</name>
    <dbReference type="NCBI Taxonomy" id="479893"/>
    <lineage>
        <taxon>Bacteria</taxon>
        <taxon>Bacillati</taxon>
        <taxon>Mycoplasmatota</taxon>
        <taxon>Mollicutes</taxon>
        <taxon>Acholeplasmatales</taxon>
        <taxon>Acholeplasmataceae</taxon>
        <taxon>Candidatus Phytoplasma</taxon>
        <taxon>16SrIII (X-disease group)</taxon>
    </lineage>
</organism>
<reference evidence="3 4" key="1">
    <citation type="submission" date="2020-06" db="EMBL/GenBank/DDBJ databases">
        <title>Draft genome sequence of Candidatus Phytoplasma pruni (X-disease group, subgroup 16SrIII-B) strain ChTDIII from Argentina.</title>
        <authorList>
            <person name="Fernandez F.D."/>
            <person name="Zuebert C."/>
            <person name="Huettel B."/>
            <person name="Kube M."/>
            <person name="Conci L.R."/>
        </authorList>
    </citation>
    <scope>NUCLEOTIDE SEQUENCE [LARGE SCALE GENOMIC DNA]</scope>
    <source>
        <strain evidence="3 4">ChTDIII</strain>
    </source>
</reference>
<keyword evidence="2" id="KW-1133">Transmembrane helix</keyword>
<evidence type="ECO:0000313" key="3">
    <source>
        <dbReference type="EMBL" id="NWN45554.1"/>
    </source>
</evidence>
<protein>
    <recommendedName>
        <fullName evidence="5">DUF2963 domain-containing protein</fullName>
    </recommendedName>
</protein>
<dbReference type="Proteomes" id="UP000568109">
    <property type="component" value="Unassembled WGS sequence"/>
</dbReference>
<sequence>MKKTNPLTSKKVILILTLLSFFVAIIFSVYMFGNNNPGEKSPSTEDKNNSQKVDKKVIVPQIGSQKDGISEVNGNGNVGKGLFKGAYSEKTPQNGNGENKPDKSTNKEANEVTASYRNDPAFGSPNNVYDSQYDHFYHLDTDGYIKFDEQKEKNSHKKVKNVYYQKHAELNEKTHMINGLIDKIEYYDANGQNIESNTIHKYDNNQIVWYTQTFEGSKQEKKLNEVDNKAGTITTYEYDKQKNIKTEKCIKERAATQGVAEKITQWVKKYNLTTDKEIEYTDYYEGKENFTRILDTSTEKAKIKKLIQFKHDNVNTTDDKKETVTSYDKNDRIEKIEYYNYSENNQKNELKTYVTYEYGTEGPKTKETHYWSDNTVKEKIVYKYDDKGRKKEETHYWSDQTVKDKIKYEYDTQTGKKTQETHYWPQATDKVKNKYEYNKDTGEIVKYTEYENNGSTVKQTYPYPPKK</sequence>
<keyword evidence="4" id="KW-1185">Reference proteome</keyword>
<feature type="region of interest" description="Disordered" evidence="1">
    <location>
        <begin position="81"/>
        <end position="108"/>
    </location>
</feature>
<evidence type="ECO:0008006" key="5">
    <source>
        <dbReference type="Google" id="ProtNLM"/>
    </source>
</evidence>
<proteinExistence type="predicted"/>
<feature type="transmembrane region" description="Helical" evidence="2">
    <location>
        <begin position="12"/>
        <end position="33"/>
    </location>
</feature>